<feature type="compositionally biased region" description="Low complexity" evidence="1">
    <location>
        <begin position="1"/>
        <end position="19"/>
    </location>
</feature>
<accession>A0A9N8EWC6</accession>
<feature type="region of interest" description="Disordered" evidence="1">
    <location>
        <begin position="1"/>
        <end position="33"/>
    </location>
</feature>
<evidence type="ECO:0000313" key="2">
    <source>
        <dbReference type="EMBL" id="CAB9526244.1"/>
    </source>
</evidence>
<dbReference type="Proteomes" id="UP001153069">
    <property type="component" value="Unassembled WGS sequence"/>
</dbReference>
<keyword evidence="3" id="KW-1185">Reference proteome</keyword>
<dbReference type="AlphaFoldDB" id="A0A9N8EWC6"/>
<name>A0A9N8EWC6_9STRA</name>
<evidence type="ECO:0000256" key="1">
    <source>
        <dbReference type="SAM" id="MobiDB-lite"/>
    </source>
</evidence>
<gene>
    <name evidence="2" type="ORF">SEMRO_1799_G298350.1</name>
</gene>
<comment type="caution">
    <text evidence="2">The sequence shown here is derived from an EMBL/GenBank/DDBJ whole genome shotgun (WGS) entry which is preliminary data.</text>
</comment>
<dbReference type="EMBL" id="CAICTM010001797">
    <property type="protein sequence ID" value="CAB9526244.1"/>
    <property type="molecule type" value="Genomic_DNA"/>
</dbReference>
<proteinExistence type="predicted"/>
<evidence type="ECO:0000313" key="3">
    <source>
        <dbReference type="Proteomes" id="UP001153069"/>
    </source>
</evidence>
<reference evidence="2" key="1">
    <citation type="submission" date="2020-06" db="EMBL/GenBank/DDBJ databases">
        <authorList>
            <consortium name="Plant Systems Biology data submission"/>
        </authorList>
    </citation>
    <scope>NUCLEOTIDE SEQUENCE</scope>
    <source>
        <strain evidence="2">D6</strain>
    </source>
</reference>
<protein>
    <submittedName>
        <fullName evidence="2">Uncharacterized protein</fullName>
    </submittedName>
</protein>
<sequence length="174" mass="19879">MCSSMTEGGSNSNTSTASNDHGTRHSSSQKQVRFQEEKLEELFELELVSDQDKKAKWMTRGEFKAIHADICQAVEDTCFSRHYKEDDDDKCFRGLEAIISSCRRVQIQSFIQDLLEIQEDYKQLGLLGPAGLQNYSENNSRDAKEKARLIAEVDATEARRVYAELFASQQQDRQ</sequence>
<organism evidence="2 3">
    <name type="scientific">Seminavis robusta</name>
    <dbReference type="NCBI Taxonomy" id="568900"/>
    <lineage>
        <taxon>Eukaryota</taxon>
        <taxon>Sar</taxon>
        <taxon>Stramenopiles</taxon>
        <taxon>Ochrophyta</taxon>
        <taxon>Bacillariophyta</taxon>
        <taxon>Bacillariophyceae</taxon>
        <taxon>Bacillariophycidae</taxon>
        <taxon>Naviculales</taxon>
        <taxon>Naviculaceae</taxon>
        <taxon>Seminavis</taxon>
    </lineage>
</organism>